<feature type="transmembrane region" description="Helical" evidence="1">
    <location>
        <begin position="20"/>
        <end position="43"/>
    </location>
</feature>
<dbReference type="STRING" id="1797533.A2731_02295"/>
<keyword evidence="1" id="KW-1133">Transmembrane helix</keyword>
<gene>
    <name evidence="2" type="ORF">A2731_02295</name>
</gene>
<accession>A0A1G1XWX8</accession>
<keyword evidence="1" id="KW-0812">Transmembrane</keyword>
<feature type="transmembrane region" description="Helical" evidence="1">
    <location>
        <begin position="63"/>
        <end position="85"/>
    </location>
</feature>
<comment type="caution">
    <text evidence="2">The sequence shown here is derived from an EMBL/GenBank/DDBJ whole genome shotgun (WGS) entry which is preliminary data.</text>
</comment>
<keyword evidence="1" id="KW-0472">Membrane</keyword>
<sequence>MIDYLQYFFNLKHLFNLRPAAMQTRAVIILAIIFALFIVAAIISKFLTRTKDSLKAKGYKKFFHLFSTIAALGYVYLFFAWQGAILLSARFWLLILLIITIVWTVFILKYLLKDAPQKRKEINQKRQFEKYIP</sequence>
<name>A0A1G1XWX8_9BACT</name>
<dbReference type="AlphaFoldDB" id="A0A1G1XWX8"/>
<protein>
    <submittedName>
        <fullName evidence="2">Uncharacterized protein</fullName>
    </submittedName>
</protein>
<dbReference type="Proteomes" id="UP000176241">
    <property type="component" value="Unassembled WGS sequence"/>
</dbReference>
<evidence type="ECO:0000256" key="1">
    <source>
        <dbReference type="SAM" id="Phobius"/>
    </source>
</evidence>
<reference evidence="2 3" key="1">
    <citation type="journal article" date="2016" name="Nat. Commun.">
        <title>Thousands of microbial genomes shed light on interconnected biogeochemical processes in an aquifer system.</title>
        <authorList>
            <person name="Anantharaman K."/>
            <person name="Brown C.T."/>
            <person name="Hug L.A."/>
            <person name="Sharon I."/>
            <person name="Castelle C.J."/>
            <person name="Probst A.J."/>
            <person name="Thomas B.C."/>
            <person name="Singh A."/>
            <person name="Wilkins M.J."/>
            <person name="Karaoz U."/>
            <person name="Brodie E.L."/>
            <person name="Williams K.H."/>
            <person name="Hubbard S.S."/>
            <person name="Banfield J.F."/>
        </authorList>
    </citation>
    <scope>NUCLEOTIDE SEQUENCE [LARGE SCALE GENOMIC DNA]</scope>
</reference>
<feature type="transmembrane region" description="Helical" evidence="1">
    <location>
        <begin position="91"/>
        <end position="112"/>
    </location>
</feature>
<evidence type="ECO:0000313" key="2">
    <source>
        <dbReference type="EMBL" id="OGY44548.1"/>
    </source>
</evidence>
<organism evidence="2 3">
    <name type="scientific">Candidatus Buchananbacteria bacterium RIFCSPHIGHO2_01_FULL_39_8</name>
    <dbReference type="NCBI Taxonomy" id="1797533"/>
    <lineage>
        <taxon>Bacteria</taxon>
        <taxon>Candidatus Buchananiibacteriota</taxon>
    </lineage>
</organism>
<proteinExistence type="predicted"/>
<evidence type="ECO:0000313" key="3">
    <source>
        <dbReference type="Proteomes" id="UP000176241"/>
    </source>
</evidence>
<dbReference type="EMBL" id="MHIC01000027">
    <property type="protein sequence ID" value="OGY44548.1"/>
    <property type="molecule type" value="Genomic_DNA"/>
</dbReference>